<dbReference type="EMBL" id="CP060715">
    <property type="protein sequence ID" value="QNN60084.1"/>
    <property type="molecule type" value="Genomic_DNA"/>
</dbReference>
<gene>
    <name evidence="12" type="ORF">H9L01_06830</name>
</gene>
<dbReference type="PANTHER" id="PTHR43394">
    <property type="entry name" value="ATP-DEPENDENT PERMEASE MDL1, MITOCHONDRIAL"/>
    <property type="match status" value="1"/>
</dbReference>
<sequence length="598" mass="67235">MKHIKFISKYTQGVQYHLLIVLLVSFVYVGVVLINPLLLQFTVDHVIGTTPITQPFQQSLVTSLGGVSTLQNNLWILALAVVVLNMVSGLALFIRGQSMGTFAETFTENVRNHLYQHLQILPYTYHVNSKTGDLIQRCTSDVDQINRFLNNQIRELMYAVLMVIISVTVLFKINVKMAWISMIAFPIIFVFAFVFFKKMQVLFKESDEAEAELSNVFQESLDAVRVVKAFNRERFELEKFERKNRDYRDKTRHLIELLAVYWGVSDLICFLQILLVLIASIFEVRSGAMSVGNAIVFVSYISMVLWPIRNVGRIISDMGKVTVAIDRLEEILDVEPEELDKGIQPEIKGNIVFDNVSFMYDDGHSNVLNDVSFTIDAGQTVAIMGPTGSGKSSLVHLLTRIYDVTKGNIIIDGTNINEIAPRYIRSKVGIVLQEPYLFSKSIYENIRVATPEALEFEVHQAAQIASVHDVIESFDQGYETMVGEKGVTLSGGQKQRVAIARTVINKQPIVIFDDSLSALDSETDAKIRAALQKENGNATTIIITHRVNSAQNADKILVINKGEIVQTGTHAELMNQEGLYHTIAEIQNVTKEDRDYES</sequence>
<evidence type="ECO:0000256" key="7">
    <source>
        <dbReference type="ARBA" id="ARBA00022989"/>
    </source>
</evidence>
<accession>A0A7G9RWV9</accession>
<feature type="domain" description="ABC transporter" evidence="10">
    <location>
        <begin position="351"/>
        <end position="586"/>
    </location>
</feature>
<reference evidence="12 13" key="1">
    <citation type="submission" date="2020-08" db="EMBL/GenBank/DDBJ databases">
        <title>Genome sequence of Erysipelothrix inopinata DSM 15511T.</title>
        <authorList>
            <person name="Hyun D.-W."/>
            <person name="Bae J.-W."/>
        </authorList>
    </citation>
    <scope>NUCLEOTIDE SEQUENCE [LARGE SCALE GENOMIC DNA]</scope>
    <source>
        <strain evidence="12 13">DSM 15511</strain>
    </source>
</reference>
<dbReference type="GO" id="GO:0015421">
    <property type="term" value="F:ABC-type oligopeptide transporter activity"/>
    <property type="evidence" value="ECO:0007669"/>
    <property type="project" value="TreeGrafter"/>
</dbReference>
<keyword evidence="7 9" id="KW-1133">Transmembrane helix</keyword>
<dbReference type="InterPro" id="IPR011527">
    <property type="entry name" value="ABC1_TM_dom"/>
</dbReference>
<dbReference type="InterPro" id="IPR003439">
    <property type="entry name" value="ABC_transporter-like_ATP-bd"/>
</dbReference>
<feature type="transmembrane region" description="Helical" evidence="9">
    <location>
        <begin position="16"/>
        <end position="38"/>
    </location>
</feature>
<protein>
    <submittedName>
        <fullName evidence="12">ABC transporter ATP-binding protein</fullName>
    </submittedName>
</protein>
<dbReference type="Gene3D" id="3.40.50.300">
    <property type="entry name" value="P-loop containing nucleotide triphosphate hydrolases"/>
    <property type="match status" value="1"/>
</dbReference>
<dbReference type="GO" id="GO:0005524">
    <property type="term" value="F:ATP binding"/>
    <property type="evidence" value="ECO:0007669"/>
    <property type="project" value="UniProtKB-KW"/>
</dbReference>
<dbReference type="Pfam" id="PF00005">
    <property type="entry name" value="ABC_tran"/>
    <property type="match status" value="1"/>
</dbReference>
<dbReference type="PROSITE" id="PS50893">
    <property type="entry name" value="ABC_TRANSPORTER_2"/>
    <property type="match status" value="1"/>
</dbReference>
<keyword evidence="6 12" id="KW-0067">ATP-binding</keyword>
<dbReference type="PANTHER" id="PTHR43394:SF1">
    <property type="entry name" value="ATP-BINDING CASSETTE SUB-FAMILY B MEMBER 10, MITOCHONDRIAL"/>
    <property type="match status" value="1"/>
</dbReference>
<evidence type="ECO:0000313" key="13">
    <source>
        <dbReference type="Proteomes" id="UP000515928"/>
    </source>
</evidence>
<evidence type="ECO:0000256" key="3">
    <source>
        <dbReference type="ARBA" id="ARBA00022475"/>
    </source>
</evidence>
<dbReference type="InterPro" id="IPR003593">
    <property type="entry name" value="AAA+_ATPase"/>
</dbReference>
<feature type="transmembrane region" description="Helical" evidence="9">
    <location>
        <begin position="74"/>
        <end position="94"/>
    </location>
</feature>
<evidence type="ECO:0000256" key="2">
    <source>
        <dbReference type="ARBA" id="ARBA00022448"/>
    </source>
</evidence>
<evidence type="ECO:0000313" key="12">
    <source>
        <dbReference type="EMBL" id="QNN60084.1"/>
    </source>
</evidence>
<dbReference type="InterPro" id="IPR036640">
    <property type="entry name" value="ABC1_TM_sf"/>
</dbReference>
<dbReference type="InterPro" id="IPR039421">
    <property type="entry name" value="Type_1_exporter"/>
</dbReference>
<name>A0A7G9RWV9_9FIRM</name>
<dbReference type="FunFam" id="3.40.50.300:FF:000221">
    <property type="entry name" value="Multidrug ABC transporter ATP-binding protein"/>
    <property type="match status" value="1"/>
</dbReference>
<proteinExistence type="predicted"/>
<keyword evidence="4 9" id="KW-0812">Transmembrane</keyword>
<evidence type="ECO:0000256" key="4">
    <source>
        <dbReference type="ARBA" id="ARBA00022692"/>
    </source>
</evidence>
<keyword evidence="2" id="KW-0813">Transport</keyword>
<dbReference type="SMART" id="SM00382">
    <property type="entry name" value="AAA"/>
    <property type="match status" value="1"/>
</dbReference>
<evidence type="ECO:0000256" key="9">
    <source>
        <dbReference type="SAM" id="Phobius"/>
    </source>
</evidence>
<keyword evidence="13" id="KW-1185">Reference proteome</keyword>
<evidence type="ECO:0000259" key="11">
    <source>
        <dbReference type="PROSITE" id="PS50929"/>
    </source>
</evidence>
<dbReference type="SUPFAM" id="SSF52540">
    <property type="entry name" value="P-loop containing nucleoside triphosphate hydrolases"/>
    <property type="match status" value="1"/>
</dbReference>
<dbReference type="InterPro" id="IPR017871">
    <property type="entry name" value="ABC_transporter-like_CS"/>
</dbReference>
<dbReference type="CDD" id="cd18542">
    <property type="entry name" value="ABC_6TM_YknU_like"/>
    <property type="match status" value="1"/>
</dbReference>
<dbReference type="AlphaFoldDB" id="A0A7G9RWV9"/>
<feature type="transmembrane region" description="Helical" evidence="9">
    <location>
        <begin position="179"/>
        <end position="196"/>
    </location>
</feature>
<dbReference type="PROSITE" id="PS00211">
    <property type="entry name" value="ABC_TRANSPORTER_1"/>
    <property type="match status" value="1"/>
</dbReference>
<dbReference type="PROSITE" id="PS50929">
    <property type="entry name" value="ABC_TM1F"/>
    <property type="match status" value="1"/>
</dbReference>
<evidence type="ECO:0000259" key="10">
    <source>
        <dbReference type="PROSITE" id="PS50893"/>
    </source>
</evidence>
<feature type="transmembrane region" description="Helical" evidence="9">
    <location>
        <begin position="258"/>
        <end position="282"/>
    </location>
</feature>
<evidence type="ECO:0000256" key="8">
    <source>
        <dbReference type="ARBA" id="ARBA00023136"/>
    </source>
</evidence>
<dbReference type="Pfam" id="PF00664">
    <property type="entry name" value="ABC_membrane"/>
    <property type="match status" value="1"/>
</dbReference>
<dbReference type="GO" id="GO:0016887">
    <property type="term" value="F:ATP hydrolysis activity"/>
    <property type="evidence" value="ECO:0007669"/>
    <property type="project" value="InterPro"/>
</dbReference>
<dbReference type="InterPro" id="IPR027417">
    <property type="entry name" value="P-loop_NTPase"/>
</dbReference>
<evidence type="ECO:0000256" key="1">
    <source>
        <dbReference type="ARBA" id="ARBA00004651"/>
    </source>
</evidence>
<comment type="subcellular location">
    <subcellularLocation>
        <location evidence="1">Cell membrane</location>
        <topology evidence="1">Multi-pass membrane protein</topology>
    </subcellularLocation>
</comment>
<evidence type="ECO:0000256" key="6">
    <source>
        <dbReference type="ARBA" id="ARBA00022840"/>
    </source>
</evidence>
<dbReference type="Gene3D" id="1.20.1560.10">
    <property type="entry name" value="ABC transporter type 1, transmembrane domain"/>
    <property type="match status" value="1"/>
</dbReference>
<dbReference type="GO" id="GO:0005886">
    <property type="term" value="C:plasma membrane"/>
    <property type="evidence" value="ECO:0007669"/>
    <property type="project" value="UniProtKB-SubCell"/>
</dbReference>
<feature type="domain" description="ABC transmembrane type-1" evidence="11">
    <location>
        <begin position="19"/>
        <end position="320"/>
    </location>
</feature>
<keyword evidence="3" id="KW-1003">Cell membrane</keyword>
<keyword evidence="8 9" id="KW-0472">Membrane</keyword>
<evidence type="ECO:0000256" key="5">
    <source>
        <dbReference type="ARBA" id="ARBA00022741"/>
    </source>
</evidence>
<feature type="transmembrane region" description="Helical" evidence="9">
    <location>
        <begin position="288"/>
        <end position="308"/>
    </location>
</feature>
<dbReference type="SUPFAM" id="SSF90123">
    <property type="entry name" value="ABC transporter transmembrane region"/>
    <property type="match status" value="1"/>
</dbReference>
<feature type="transmembrane region" description="Helical" evidence="9">
    <location>
        <begin position="156"/>
        <end position="173"/>
    </location>
</feature>
<dbReference type="Proteomes" id="UP000515928">
    <property type="component" value="Chromosome"/>
</dbReference>
<keyword evidence="5" id="KW-0547">Nucleotide-binding</keyword>
<organism evidence="12 13">
    <name type="scientific">Erysipelothrix inopinata</name>
    <dbReference type="NCBI Taxonomy" id="225084"/>
    <lineage>
        <taxon>Bacteria</taxon>
        <taxon>Bacillati</taxon>
        <taxon>Bacillota</taxon>
        <taxon>Erysipelotrichia</taxon>
        <taxon>Erysipelotrichales</taxon>
        <taxon>Erysipelotrichaceae</taxon>
        <taxon>Erysipelothrix</taxon>
    </lineage>
</organism>
<dbReference type="RefSeq" id="WP_187533216.1">
    <property type="nucleotide sequence ID" value="NZ_CBCSHU010000020.1"/>
</dbReference>
<dbReference type="KEGG" id="eio:H9L01_06830"/>